<proteinExistence type="predicted"/>
<sequence length="392" mass="40490">MNIRNNIARIGATALIGCGLVATSVPATFAVEGAPQVVHTYADSAQFIAPDVWVEGQGLNIGGEGFKTADGTSGSVLALKLNKGAVKINGQDYLEIHADAAGNFSVTIPWQEELHGSVSVDIYLLSGSLKDGDVPRGGKAATVTIKVAEQPAPAPTEDPTPAPSQDPTPEPTQDPTPEPSKEATAEPTTEAPKPAEETSAPAEESSKPADENAAPQPAENFRFQNCADVEAAGLAPISKDHPDFRAKFDADGDGVGCEQPADYENSNSVDNQNNGGQNSGGQTSINNLSAGQNSDNATESHRFQNCADVEAAGLAPIRKDHPDFREKFDADHDGIGCEWPVDYENATNASSKSSSSLAKTGASDAMTAAGLGLIALGAGGATIVATRMRKKA</sequence>
<feature type="transmembrane region" description="Helical" evidence="2">
    <location>
        <begin position="365"/>
        <end position="386"/>
    </location>
</feature>
<accession>A0A930KVV9</accession>
<protein>
    <submittedName>
        <fullName evidence="5">Excalibur calcium-binding domain-containing protein</fullName>
    </submittedName>
</protein>
<dbReference type="InterPro" id="IPR008613">
    <property type="entry name" value="Excalibur_Ca-bd_domain"/>
</dbReference>
<feature type="region of interest" description="Disordered" evidence="1">
    <location>
        <begin position="239"/>
        <end position="301"/>
    </location>
</feature>
<dbReference type="SMART" id="SM00894">
    <property type="entry name" value="Excalibur"/>
    <property type="match status" value="2"/>
</dbReference>
<keyword evidence="2" id="KW-0812">Transmembrane</keyword>
<evidence type="ECO:0000313" key="5">
    <source>
        <dbReference type="EMBL" id="MBF1657950.1"/>
    </source>
</evidence>
<evidence type="ECO:0000313" key="6">
    <source>
        <dbReference type="Proteomes" id="UP000770330"/>
    </source>
</evidence>
<feature type="compositionally biased region" description="Polar residues" evidence="1">
    <location>
        <begin position="288"/>
        <end position="297"/>
    </location>
</feature>
<keyword evidence="2" id="KW-0472">Membrane</keyword>
<organism evidence="5 6">
    <name type="scientific">Rothia mucilaginosa</name>
    <dbReference type="NCBI Taxonomy" id="43675"/>
    <lineage>
        <taxon>Bacteria</taxon>
        <taxon>Bacillati</taxon>
        <taxon>Actinomycetota</taxon>
        <taxon>Actinomycetes</taxon>
        <taxon>Micrococcales</taxon>
        <taxon>Micrococcaceae</taxon>
        <taxon>Rothia</taxon>
    </lineage>
</organism>
<keyword evidence="3" id="KW-0732">Signal</keyword>
<gene>
    <name evidence="5" type="ORF">HXO61_08505</name>
</gene>
<dbReference type="EMBL" id="JABZXO010000027">
    <property type="protein sequence ID" value="MBF1657950.1"/>
    <property type="molecule type" value="Genomic_DNA"/>
</dbReference>
<reference evidence="5" key="1">
    <citation type="submission" date="2020-04" db="EMBL/GenBank/DDBJ databases">
        <title>Deep metagenomics examines the oral microbiome during advanced dental caries in children, revealing novel taxa and co-occurrences with host molecules.</title>
        <authorList>
            <person name="Baker J.L."/>
            <person name="Morton J.T."/>
            <person name="Dinis M."/>
            <person name="Alvarez R."/>
            <person name="Tran N.C."/>
            <person name="Knight R."/>
            <person name="Edlund A."/>
        </authorList>
    </citation>
    <scope>NUCLEOTIDE SEQUENCE</scope>
    <source>
        <strain evidence="5">JCVI_39_bin.18</strain>
    </source>
</reference>
<feature type="region of interest" description="Disordered" evidence="1">
    <location>
        <begin position="148"/>
        <end position="215"/>
    </location>
</feature>
<evidence type="ECO:0000256" key="1">
    <source>
        <dbReference type="SAM" id="MobiDB-lite"/>
    </source>
</evidence>
<name>A0A930KVV9_9MICC</name>
<feature type="signal peptide" evidence="3">
    <location>
        <begin position="1"/>
        <end position="29"/>
    </location>
</feature>
<feature type="chain" id="PRO_5038071645" evidence="3">
    <location>
        <begin position="30"/>
        <end position="392"/>
    </location>
</feature>
<feature type="compositionally biased region" description="Low complexity" evidence="1">
    <location>
        <begin position="265"/>
        <end position="287"/>
    </location>
</feature>
<feature type="domain" description="Excalibur calcium-binding" evidence="4">
    <location>
        <begin position="302"/>
        <end position="338"/>
    </location>
</feature>
<evidence type="ECO:0000259" key="4">
    <source>
        <dbReference type="SMART" id="SM00894"/>
    </source>
</evidence>
<dbReference type="Proteomes" id="UP000770330">
    <property type="component" value="Unassembled WGS sequence"/>
</dbReference>
<feature type="compositionally biased region" description="Basic and acidic residues" evidence="1">
    <location>
        <begin position="239"/>
        <end position="250"/>
    </location>
</feature>
<evidence type="ECO:0000256" key="3">
    <source>
        <dbReference type="SAM" id="SignalP"/>
    </source>
</evidence>
<feature type="compositionally biased region" description="Low complexity" evidence="1">
    <location>
        <begin position="185"/>
        <end position="203"/>
    </location>
</feature>
<comment type="caution">
    <text evidence="5">The sequence shown here is derived from an EMBL/GenBank/DDBJ whole genome shotgun (WGS) entry which is preliminary data.</text>
</comment>
<dbReference type="Pfam" id="PF05901">
    <property type="entry name" value="Excalibur"/>
    <property type="match status" value="2"/>
</dbReference>
<keyword evidence="2" id="KW-1133">Transmembrane helix</keyword>
<evidence type="ECO:0000256" key="2">
    <source>
        <dbReference type="SAM" id="Phobius"/>
    </source>
</evidence>
<dbReference type="RefSeq" id="WP_303945473.1">
    <property type="nucleotide sequence ID" value="NZ_JABZXO010000027.1"/>
</dbReference>
<dbReference type="AlphaFoldDB" id="A0A930KVV9"/>
<feature type="compositionally biased region" description="Pro residues" evidence="1">
    <location>
        <begin position="152"/>
        <end position="178"/>
    </location>
</feature>
<feature type="domain" description="Excalibur calcium-binding" evidence="4">
    <location>
        <begin position="222"/>
        <end position="258"/>
    </location>
</feature>